<dbReference type="Pfam" id="PF08681">
    <property type="entry name" value="TacA1"/>
    <property type="match status" value="1"/>
</dbReference>
<reference evidence="3 4" key="1">
    <citation type="submission" date="2018-11" db="EMBL/GenBank/DDBJ databases">
        <authorList>
            <consortium name="Pathogen Informatics"/>
        </authorList>
    </citation>
    <scope>NUCLEOTIDE SEQUENCE [LARGE SCALE GENOMIC DNA]</scope>
</reference>
<dbReference type="InterPro" id="IPR014795">
    <property type="entry name" value="TacA_1-like"/>
</dbReference>
<evidence type="ECO:0000256" key="1">
    <source>
        <dbReference type="ARBA" id="ARBA00022649"/>
    </source>
</evidence>
<dbReference type="GO" id="GO:0006355">
    <property type="term" value="P:regulation of DNA-templated transcription"/>
    <property type="evidence" value="ECO:0007669"/>
    <property type="project" value="InterPro"/>
</dbReference>
<gene>
    <name evidence="3" type="ORF">CGOC_LOCUS12464</name>
</gene>
<name>A0A3P7MVF1_CYLGO</name>
<evidence type="ECO:0008006" key="5">
    <source>
        <dbReference type="Google" id="ProtNLM"/>
    </source>
</evidence>
<feature type="region of interest" description="Disordered" evidence="2">
    <location>
        <begin position="35"/>
        <end position="54"/>
    </location>
</feature>
<organism evidence="3 4">
    <name type="scientific">Cylicostephanus goldi</name>
    <name type="common">Nematode worm</name>
    <dbReference type="NCBI Taxonomy" id="71465"/>
    <lineage>
        <taxon>Eukaryota</taxon>
        <taxon>Metazoa</taxon>
        <taxon>Ecdysozoa</taxon>
        <taxon>Nematoda</taxon>
        <taxon>Chromadorea</taxon>
        <taxon>Rhabditida</taxon>
        <taxon>Rhabditina</taxon>
        <taxon>Rhabditomorpha</taxon>
        <taxon>Strongyloidea</taxon>
        <taxon>Strongylidae</taxon>
        <taxon>Cylicostephanus</taxon>
    </lineage>
</organism>
<proteinExistence type="predicted"/>
<keyword evidence="4" id="KW-1185">Reference proteome</keyword>
<dbReference type="PANTHER" id="PTHR35401:SF2">
    <property type="entry name" value="ABC-TYPE TRANSPORT SYSTEM"/>
    <property type="match status" value="1"/>
</dbReference>
<keyword evidence="1" id="KW-1277">Toxin-antitoxin system</keyword>
<dbReference type="Gene3D" id="1.20.5.780">
    <property type="entry name" value="Single helix bin"/>
    <property type="match status" value="1"/>
</dbReference>
<dbReference type="PANTHER" id="PTHR35401">
    <property type="entry name" value="COPG FAMILY HELIX-TURN-HELIX PROTEIN-RELATED-RELATED"/>
    <property type="match status" value="1"/>
</dbReference>
<evidence type="ECO:0000313" key="3">
    <source>
        <dbReference type="EMBL" id="VDN33754.1"/>
    </source>
</evidence>
<dbReference type="EMBL" id="UYRV01123345">
    <property type="protein sequence ID" value="VDN33754.1"/>
    <property type="molecule type" value="Genomic_DNA"/>
</dbReference>
<dbReference type="InterPro" id="IPR010985">
    <property type="entry name" value="Ribbon_hlx_hlx"/>
</dbReference>
<dbReference type="SUPFAM" id="SSF47598">
    <property type="entry name" value="Ribbon-helix-helix"/>
    <property type="match status" value="1"/>
</dbReference>
<evidence type="ECO:0000313" key="4">
    <source>
        <dbReference type="Proteomes" id="UP000271889"/>
    </source>
</evidence>
<dbReference type="Proteomes" id="UP000271889">
    <property type="component" value="Unassembled WGS sequence"/>
</dbReference>
<accession>A0A3P7MVF1</accession>
<sequence>MVSSASERAVKVIEQHRRLVLSEESWNLVMDAISNPPAPNDKLKRAANRLKSME</sequence>
<evidence type="ECO:0000256" key="2">
    <source>
        <dbReference type="SAM" id="MobiDB-lite"/>
    </source>
</evidence>
<protein>
    <recommendedName>
        <fullName evidence="5">DUF1778 domain-containing protein</fullName>
    </recommendedName>
</protein>
<dbReference type="AlphaFoldDB" id="A0A3P7MVF1"/>